<comment type="subcellular location">
    <subcellularLocation>
        <location evidence="10">Cell membrane</location>
        <topology evidence="10">Peripheral membrane protein</topology>
    </subcellularLocation>
    <subcellularLocation>
        <location evidence="2">Membrane</location>
        <topology evidence="2">Peripheral membrane protein</topology>
    </subcellularLocation>
</comment>
<keyword evidence="10" id="KW-1003">Cell membrane</keyword>
<keyword evidence="14" id="KW-1185">Reference proteome</keyword>
<dbReference type="EMBL" id="RBWX01000007">
    <property type="protein sequence ID" value="RKS90942.1"/>
    <property type="molecule type" value="Genomic_DNA"/>
</dbReference>
<evidence type="ECO:0000256" key="10">
    <source>
        <dbReference type="HAMAP-Rule" id="MF_00815"/>
    </source>
</evidence>
<dbReference type="PANTHER" id="PTHR11693:SF22">
    <property type="entry name" value="ATP SYNTHASE SUBUNIT GAMMA, MITOCHONDRIAL"/>
    <property type="match status" value="1"/>
</dbReference>
<accession>A0AAD1D4V5</accession>
<sequence length="294" mass="31246">MATLKSLKLRIASVKSTQKITKAMKMVAAAKLRRAQEAAEAGRPYASRIEAVVASLGARVTPGPQTSKMLTGSGKEDTYLLVVCTSDRGLAGAFNANIVKAARQRALALIAAGKTVKFYLVGKKGGAVIRRLFPGTIIASTEFAGVKQIGFEHAAPIADDIAARYEAGEFDVAYLYYAKFQSALVQEPTEQQILPVPVQAGGGEAAAGVSAAVEYEPDEEGILADLLPRNLSVQLFRALLENAASEQGSRMTAMDNATRNAGDMINRLSIQYNRQRQAAITTELVEIISGAEAL</sequence>
<evidence type="ECO:0000313" key="14">
    <source>
        <dbReference type="Proteomes" id="UP000276029"/>
    </source>
</evidence>
<dbReference type="PROSITE" id="PS00153">
    <property type="entry name" value="ATPASE_GAMMA"/>
    <property type="match status" value="1"/>
</dbReference>
<dbReference type="InterPro" id="IPR023632">
    <property type="entry name" value="ATP_synth_F1_gsu_CS"/>
</dbReference>
<dbReference type="GO" id="GO:0046933">
    <property type="term" value="F:proton-transporting ATP synthase activity, rotational mechanism"/>
    <property type="evidence" value="ECO:0007669"/>
    <property type="project" value="UniProtKB-UniRule"/>
</dbReference>
<evidence type="ECO:0000256" key="3">
    <source>
        <dbReference type="ARBA" id="ARBA00007681"/>
    </source>
</evidence>
<comment type="subunit">
    <text evidence="10">F-type ATPases have 2 components, CF(1) - the catalytic core - and CF(0) - the membrane proton channel. CF(1) has five subunits: alpha(3), beta(3), gamma(1), delta(1), epsilon(1). CF(0) has three main subunits: a, b and c.</text>
</comment>
<reference evidence="12 14" key="2">
    <citation type="submission" date="2018-10" db="EMBL/GenBank/DDBJ databases">
        <title>Genomic Encyclopedia of Type Strains, Phase IV (KMG-IV): sequencing the most valuable type-strain genomes for metagenomic binning, comparative biology and taxonomic classification.</title>
        <authorList>
            <person name="Goeker M."/>
        </authorList>
    </citation>
    <scope>NUCLEOTIDE SEQUENCE [LARGE SCALE GENOMIC DNA]</scope>
    <source>
        <strain evidence="12 14">DSM 19791</strain>
    </source>
</reference>
<dbReference type="Gene3D" id="1.10.287.80">
    <property type="entry name" value="ATP synthase, gamma subunit, helix hairpin domain"/>
    <property type="match status" value="1"/>
</dbReference>
<dbReference type="GO" id="GO:0005886">
    <property type="term" value="C:plasma membrane"/>
    <property type="evidence" value="ECO:0007669"/>
    <property type="project" value="UniProtKB-SubCell"/>
</dbReference>
<dbReference type="GO" id="GO:0005524">
    <property type="term" value="F:ATP binding"/>
    <property type="evidence" value="ECO:0007669"/>
    <property type="project" value="UniProtKB-UniRule"/>
</dbReference>
<dbReference type="NCBIfam" id="TIGR01146">
    <property type="entry name" value="ATPsyn_F1gamma"/>
    <property type="match status" value="1"/>
</dbReference>
<proteinExistence type="inferred from homology"/>
<dbReference type="Pfam" id="PF00231">
    <property type="entry name" value="ATP-synt"/>
    <property type="match status" value="1"/>
</dbReference>
<evidence type="ECO:0000256" key="8">
    <source>
        <dbReference type="ARBA" id="ARBA00023196"/>
    </source>
</evidence>
<evidence type="ECO:0000256" key="2">
    <source>
        <dbReference type="ARBA" id="ARBA00004170"/>
    </source>
</evidence>
<dbReference type="SUPFAM" id="SSF52943">
    <property type="entry name" value="ATP synthase (F1-ATPase), gamma subunit"/>
    <property type="match status" value="1"/>
</dbReference>
<protein>
    <recommendedName>
        <fullName evidence="10">ATP synthase gamma chain</fullName>
    </recommendedName>
    <alternativeName>
        <fullName evidence="10">ATP synthase F1 sector gamma subunit</fullName>
    </alternativeName>
    <alternativeName>
        <fullName evidence="10">F-ATPase gamma subunit</fullName>
    </alternativeName>
</protein>
<evidence type="ECO:0000256" key="4">
    <source>
        <dbReference type="ARBA" id="ARBA00022448"/>
    </source>
</evidence>
<keyword evidence="5 10" id="KW-0375">Hydrogen ion transport</keyword>
<dbReference type="AlphaFoldDB" id="A0AAD1D4V5"/>
<dbReference type="HAMAP" id="MF_00815">
    <property type="entry name" value="ATP_synth_gamma_bact"/>
    <property type="match status" value="1"/>
</dbReference>
<dbReference type="EMBL" id="AP018711">
    <property type="protein sequence ID" value="BBE33861.1"/>
    <property type="molecule type" value="Genomic_DNA"/>
</dbReference>
<dbReference type="FunFam" id="1.10.287.80:FF:000001">
    <property type="entry name" value="ATP synthase gamma chain"/>
    <property type="match status" value="1"/>
</dbReference>
<evidence type="ECO:0000256" key="6">
    <source>
        <dbReference type="ARBA" id="ARBA00023065"/>
    </source>
</evidence>
<evidence type="ECO:0000313" key="13">
    <source>
        <dbReference type="Proteomes" id="UP000275727"/>
    </source>
</evidence>
<keyword evidence="7 10" id="KW-0472">Membrane</keyword>
<dbReference type="Proteomes" id="UP000276029">
    <property type="component" value="Unassembled WGS sequence"/>
</dbReference>
<dbReference type="NCBIfam" id="NF004146">
    <property type="entry name" value="PRK05621.1-4"/>
    <property type="match status" value="1"/>
</dbReference>
<dbReference type="KEGG" id="smic:SmB9_15190"/>
<evidence type="ECO:0000256" key="7">
    <source>
        <dbReference type="ARBA" id="ARBA00023136"/>
    </source>
</evidence>
<dbReference type="RefSeq" id="WP_121047446.1">
    <property type="nucleotide sequence ID" value="NZ_AP018711.1"/>
</dbReference>
<comment type="function">
    <text evidence="1 10">Produces ATP from ADP in the presence of a proton gradient across the membrane. The gamma chain is believed to be important in regulating ATPase activity and the flow of protons through the CF(0) complex.</text>
</comment>
<evidence type="ECO:0000256" key="9">
    <source>
        <dbReference type="ARBA" id="ARBA00023310"/>
    </source>
</evidence>
<organism evidence="11 13">
    <name type="scientific">Sphingosinicella microcystinivorans</name>
    <dbReference type="NCBI Taxonomy" id="335406"/>
    <lineage>
        <taxon>Bacteria</taxon>
        <taxon>Pseudomonadati</taxon>
        <taxon>Pseudomonadota</taxon>
        <taxon>Alphaproteobacteria</taxon>
        <taxon>Sphingomonadales</taxon>
        <taxon>Sphingosinicellaceae</taxon>
        <taxon>Sphingosinicella</taxon>
    </lineage>
</organism>
<dbReference type="GO" id="GO:0045259">
    <property type="term" value="C:proton-transporting ATP synthase complex"/>
    <property type="evidence" value="ECO:0007669"/>
    <property type="project" value="UniProtKB-KW"/>
</dbReference>
<evidence type="ECO:0000313" key="11">
    <source>
        <dbReference type="EMBL" id="BBE33861.1"/>
    </source>
</evidence>
<dbReference type="InterPro" id="IPR000131">
    <property type="entry name" value="ATP_synth_F1_gsu"/>
</dbReference>
<dbReference type="InterPro" id="IPR035968">
    <property type="entry name" value="ATP_synth_F1_ATPase_gsu"/>
</dbReference>
<evidence type="ECO:0000313" key="12">
    <source>
        <dbReference type="EMBL" id="RKS90942.1"/>
    </source>
</evidence>
<evidence type="ECO:0000256" key="1">
    <source>
        <dbReference type="ARBA" id="ARBA00003456"/>
    </source>
</evidence>
<keyword evidence="8 10" id="KW-0139">CF(1)</keyword>
<dbReference type="PANTHER" id="PTHR11693">
    <property type="entry name" value="ATP SYNTHASE GAMMA CHAIN"/>
    <property type="match status" value="1"/>
</dbReference>
<evidence type="ECO:0000256" key="5">
    <source>
        <dbReference type="ARBA" id="ARBA00022781"/>
    </source>
</evidence>
<dbReference type="CDD" id="cd12151">
    <property type="entry name" value="F1-ATPase_gamma"/>
    <property type="match status" value="1"/>
</dbReference>
<name>A0AAD1D4V5_SPHMI</name>
<keyword evidence="4 10" id="KW-0813">Transport</keyword>
<keyword evidence="9 10" id="KW-0066">ATP synthesis</keyword>
<dbReference type="Proteomes" id="UP000275727">
    <property type="component" value="Chromosome"/>
</dbReference>
<dbReference type="Gene3D" id="3.40.1380.10">
    <property type="match status" value="1"/>
</dbReference>
<dbReference type="PIRSF" id="PIRSF039089">
    <property type="entry name" value="ATP_synthase_gamma"/>
    <property type="match status" value="1"/>
</dbReference>
<gene>
    <name evidence="10 11" type="primary">atpG</name>
    <name evidence="12" type="ORF">DFR51_0486</name>
    <name evidence="11" type="ORF">SmB9_15190</name>
</gene>
<keyword evidence="6 10" id="KW-0406">Ion transport</keyword>
<dbReference type="PRINTS" id="PR00126">
    <property type="entry name" value="ATPASEGAMMA"/>
</dbReference>
<comment type="similarity">
    <text evidence="3 10">Belongs to the ATPase gamma chain family.</text>
</comment>
<reference evidence="11 13" key="1">
    <citation type="submission" date="2018-06" db="EMBL/GenBank/DDBJ databases">
        <title>Complete Genome Sequence of the Microcystin-Degrading Bacterium Sphingosinicella microcystinivorans Strain B-9.</title>
        <authorList>
            <person name="Jin H."/>
            <person name="Nishizawa T."/>
            <person name="Guo Y."/>
            <person name="Nishizawa A."/>
            <person name="Park H."/>
            <person name="Kato H."/>
            <person name="Tsuji K."/>
            <person name="Harada K."/>
        </authorList>
    </citation>
    <scope>NUCLEOTIDE SEQUENCE [LARGE SCALE GENOMIC DNA]</scope>
    <source>
        <strain evidence="11 13">B9</strain>
    </source>
</reference>
<dbReference type="GO" id="GO:0042777">
    <property type="term" value="P:proton motive force-driven plasma membrane ATP synthesis"/>
    <property type="evidence" value="ECO:0007669"/>
    <property type="project" value="UniProtKB-UniRule"/>
</dbReference>